<organism evidence="8 9">
    <name type="scientific">Mya arenaria</name>
    <name type="common">Soft-shell clam</name>
    <dbReference type="NCBI Taxonomy" id="6604"/>
    <lineage>
        <taxon>Eukaryota</taxon>
        <taxon>Metazoa</taxon>
        <taxon>Spiralia</taxon>
        <taxon>Lophotrochozoa</taxon>
        <taxon>Mollusca</taxon>
        <taxon>Bivalvia</taxon>
        <taxon>Autobranchia</taxon>
        <taxon>Heteroconchia</taxon>
        <taxon>Euheterodonta</taxon>
        <taxon>Imparidentia</taxon>
        <taxon>Neoheterodontei</taxon>
        <taxon>Myida</taxon>
        <taxon>Myoidea</taxon>
        <taxon>Myidae</taxon>
        <taxon>Mya</taxon>
    </lineage>
</organism>
<protein>
    <submittedName>
        <fullName evidence="8">ACHA6-like protein</fullName>
    </submittedName>
</protein>
<evidence type="ECO:0000313" key="8">
    <source>
        <dbReference type="EMBL" id="WAR21431.1"/>
    </source>
</evidence>
<evidence type="ECO:0000259" key="6">
    <source>
        <dbReference type="Pfam" id="PF02931"/>
    </source>
</evidence>
<proteinExistence type="predicted"/>
<accession>A0ABY7FQG2</accession>
<dbReference type="PANTHER" id="PTHR18945">
    <property type="entry name" value="NEUROTRANSMITTER GATED ION CHANNEL"/>
    <property type="match status" value="1"/>
</dbReference>
<evidence type="ECO:0000256" key="2">
    <source>
        <dbReference type="ARBA" id="ARBA00022692"/>
    </source>
</evidence>
<dbReference type="InterPro" id="IPR036734">
    <property type="entry name" value="Neur_chan_lig-bd_sf"/>
</dbReference>
<dbReference type="Proteomes" id="UP001164746">
    <property type="component" value="Chromosome 12"/>
</dbReference>
<dbReference type="Pfam" id="PF02932">
    <property type="entry name" value="Neur_chan_memb"/>
    <property type="match status" value="1"/>
</dbReference>
<keyword evidence="4 5" id="KW-0472">Membrane</keyword>
<evidence type="ECO:0000313" key="9">
    <source>
        <dbReference type="Proteomes" id="UP001164746"/>
    </source>
</evidence>
<feature type="domain" description="Neurotransmitter-gated ion-channel ligand-binding" evidence="6">
    <location>
        <begin position="40"/>
        <end position="240"/>
    </location>
</feature>
<dbReference type="SUPFAM" id="SSF63712">
    <property type="entry name" value="Nicotinic receptor ligand binding domain-like"/>
    <property type="match status" value="2"/>
</dbReference>
<reference evidence="8" key="1">
    <citation type="submission" date="2022-11" db="EMBL/GenBank/DDBJ databases">
        <title>Centuries of genome instability and evolution in soft-shell clam transmissible cancer (bioRxiv).</title>
        <authorList>
            <person name="Hart S.F.M."/>
            <person name="Yonemitsu M.A."/>
            <person name="Giersch R.M."/>
            <person name="Beal B.F."/>
            <person name="Arriagada G."/>
            <person name="Davis B.W."/>
            <person name="Ostrander E.A."/>
            <person name="Goff S.P."/>
            <person name="Metzger M.J."/>
        </authorList>
    </citation>
    <scope>NUCLEOTIDE SEQUENCE</scope>
    <source>
        <strain evidence="8">MELC-2E11</strain>
        <tissue evidence="8">Siphon/mantle</tissue>
    </source>
</reference>
<keyword evidence="2 5" id="KW-0812">Transmembrane</keyword>
<evidence type="ECO:0000259" key="7">
    <source>
        <dbReference type="Pfam" id="PF02932"/>
    </source>
</evidence>
<dbReference type="CDD" id="cd18989">
    <property type="entry name" value="LGIC_ECD_cation"/>
    <property type="match status" value="2"/>
</dbReference>
<feature type="transmembrane region" description="Helical" evidence="5">
    <location>
        <begin position="243"/>
        <end position="266"/>
    </location>
</feature>
<dbReference type="InterPro" id="IPR036719">
    <property type="entry name" value="Neuro-gated_channel_TM_sf"/>
</dbReference>
<feature type="transmembrane region" description="Helical" evidence="5">
    <location>
        <begin position="683"/>
        <end position="706"/>
    </location>
</feature>
<evidence type="ECO:0000256" key="5">
    <source>
        <dbReference type="SAM" id="Phobius"/>
    </source>
</evidence>
<feature type="transmembrane region" description="Helical" evidence="5">
    <location>
        <begin position="587"/>
        <end position="613"/>
    </location>
</feature>
<feature type="transmembrane region" description="Helical" evidence="5">
    <location>
        <begin position="527"/>
        <end position="550"/>
    </location>
</feature>
<dbReference type="InterPro" id="IPR038050">
    <property type="entry name" value="Neuro_actylchol_rec"/>
</dbReference>
<evidence type="ECO:0000256" key="4">
    <source>
        <dbReference type="ARBA" id="ARBA00023136"/>
    </source>
</evidence>
<dbReference type="EMBL" id="CP111023">
    <property type="protein sequence ID" value="WAR21431.1"/>
    <property type="molecule type" value="Genomic_DNA"/>
</dbReference>
<feature type="domain" description="Neurotransmitter-gated ion-channel transmembrane" evidence="7">
    <location>
        <begin position="532"/>
        <end position="627"/>
    </location>
</feature>
<feature type="transmembrane region" description="Helical" evidence="5">
    <location>
        <begin position="273"/>
        <end position="291"/>
    </location>
</feature>
<dbReference type="InterPro" id="IPR006029">
    <property type="entry name" value="Neurotrans-gated_channel_TM"/>
</dbReference>
<dbReference type="InterPro" id="IPR006201">
    <property type="entry name" value="Neur_channel"/>
</dbReference>
<dbReference type="InterPro" id="IPR006202">
    <property type="entry name" value="Neur_chan_lig-bd"/>
</dbReference>
<dbReference type="CDD" id="cd19051">
    <property type="entry name" value="LGIC_TM_cation"/>
    <property type="match status" value="2"/>
</dbReference>
<gene>
    <name evidence="8" type="ORF">MAR_015405</name>
</gene>
<evidence type="ECO:0000256" key="3">
    <source>
        <dbReference type="ARBA" id="ARBA00022989"/>
    </source>
</evidence>
<dbReference type="SUPFAM" id="SSF90112">
    <property type="entry name" value="Neurotransmitter-gated ion-channel transmembrane pore"/>
    <property type="match status" value="2"/>
</dbReference>
<comment type="subcellular location">
    <subcellularLocation>
        <location evidence="1">Membrane</location>
        <topology evidence="1">Multi-pass membrane protein</topology>
    </subcellularLocation>
</comment>
<name>A0ABY7FQG2_MYAAR</name>
<sequence>MLRRELLVKRKMVKLFIVVLLFYTVLLGKACYAYTLSDTQKLWSDLTAGYNKNDRPIQNQTDAINVDINFGLYSIQEINEITGKVSATGTLELIWKDEVLVWDPADYNNIYSLMIPVSEIWYPPLIIGNPYSTSTAIKVEDRSFVRLWLDGTIMFYPSGVYEINSPLDSKYYPFDKQAFSIQFVVAGFMYREVNLNAGMTYLSSIFDGNGEWSVLNMTRGVAIVNQYSSIATFTVSLERKSTFMVVNIIMPIVFLAAINLLVFVLPPEAGERVSFSVTILLSLAVFMTLVGDNLPKTSDPLPVLSYYLLATLTISTLMCVMTMLNLAIYHKNEQSRPPKCIAVVAATVLRRKTGLKSHKEINELTGKISITGTLELIWKDEMLEWDPAENNYIYSLMIPISEVWYPPLIISNPDSSATAIKLEDRSVVRLLSDGTIMFYPSGVYSVNSPLDSKYYPFDKQSFTIEFVVPGFISTEVNLNAGETSYLSSTFDGNGEWALLDLKREVAIWNNVTPVALFTVSLERKSTYMIVNIIMPIVFLAVINLLVFILPPDAGERVSYAVTLLLSLAVFMTLVGDNLPKTSDPLPVLSYYLLATLTTSTLMCVLAVLNLVIFHKPEKSRPQKIIAFIATTVLCRKSICKSHKVEDISLPAESKPTAEKSREALKVAFGEDCDVSLTWKDVSYAVDVLCFFSFLIALIVINIYYLLLLTSN</sequence>
<evidence type="ECO:0000256" key="1">
    <source>
        <dbReference type="ARBA" id="ARBA00004141"/>
    </source>
</evidence>
<dbReference type="Pfam" id="PF02931">
    <property type="entry name" value="Neur_chan_LBD"/>
    <property type="match status" value="2"/>
</dbReference>
<keyword evidence="3 5" id="KW-1133">Transmembrane helix</keyword>
<feature type="transmembrane region" description="Helical" evidence="5">
    <location>
        <begin position="303"/>
        <end position="329"/>
    </location>
</feature>
<dbReference type="Gene3D" id="1.20.58.390">
    <property type="entry name" value="Neurotransmitter-gated ion-channel transmembrane domain"/>
    <property type="match status" value="2"/>
</dbReference>
<keyword evidence="9" id="KW-1185">Reference proteome</keyword>
<feature type="domain" description="Neurotransmitter-gated ion-channel ligand-binding" evidence="6">
    <location>
        <begin position="350"/>
        <end position="524"/>
    </location>
</feature>
<dbReference type="Gene3D" id="2.70.170.10">
    <property type="entry name" value="Neurotransmitter-gated ion-channel ligand-binding domain"/>
    <property type="match status" value="2"/>
</dbReference>